<evidence type="ECO:0000256" key="6">
    <source>
        <dbReference type="ARBA" id="ARBA00022833"/>
    </source>
</evidence>
<evidence type="ECO:0000256" key="1">
    <source>
        <dbReference type="ARBA" id="ARBA00001947"/>
    </source>
</evidence>
<evidence type="ECO:0000256" key="4">
    <source>
        <dbReference type="ARBA" id="ARBA00022723"/>
    </source>
</evidence>
<evidence type="ECO:0000313" key="11">
    <source>
        <dbReference type="Proteomes" id="UP000051931"/>
    </source>
</evidence>
<comment type="cofactor">
    <cofactor evidence="1">
        <name>Zn(2+)</name>
        <dbReference type="ChEBI" id="CHEBI:29105"/>
    </cofactor>
</comment>
<keyword evidence="7" id="KW-0482">Metalloprotease</keyword>
<evidence type="ECO:0000259" key="9">
    <source>
        <dbReference type="Pfam" id="PF05649"/>
    </source>
</evidence>
<name>A0A0R1RZN6_9LACO</name>
<organism evidence="10 11">
    <name type="scientific">Lactobacillus psittaci DSM 15354</name>
    <dbReference type="NCBI Taxonomy" id="1122152"/>
    <lineage>
        <taxon>Bacteria</taxon>
        <taxon>Bacillati</taxon>
        <taxon>Bacillota</taxon>
        <taxon>Bacilli</taxon>
        <taxon>Lactobacillales</taxon>
        <taxon>Lactobacillaceae</taxon>
        <taxon>Lactobacillus</taxon>
    </lineage>
</organism>
<evidence type="ECO:0000256" key="3">
    <source>
        <dbReference type="ARBA" id="ARBA00022670"/>
    </source>
</evidence>
<feature type="domain" description="Peptidase M13 C-terminal" evidence="8">
    <location>
        <begin position="461"/>
        <end position="650"/>
    </location>
</feature>
<keyword evidence="6" id="KW-0862">Zinc</keyword>
<dbReference type="InterPro" id="IPR018497">
    <property type="entry name" value="Peptidase_M13_C"/>
</dbReference>
<dbReference type="GO" id="GO:0004222">
    <property type="term" value="F:metalloendopeptidase activity"/>
    <property type="evidence" value="ECO:0007669"/>
    <property type="project" value="InterPro"/>
</dbReference>
<reference evidence="10 11" key="1">
    <citation type="journal article" date="2015" name="Genome Announc.">
        <title>Expanding the biotechnology potential of lactobacilli through comparative genomics of 213 strains and associated genera.</title>
        <authorList>
            <person name="Sun Z."/>
            <person name="Harris H.M."/>
            <person name="McCann A."/>
            <person name="Guo C."/>
            <person name="Argimon S."/>
            <person name="Zhang W."/>
            <person name="Yang X."/>
            <person name="Jeffery I.B."/>
            <person name="Cooney J.C."/>
            <person name="Kagawa T.F."/>
            <person name="Liu W."/>
            <person name="Song Y."/>
            <person name="Salvetti E."/>
            <person name="Wrobel A."/>
            <person name="Rasinkangas P."/>
            <person name="Parkhill J."/>
            <person name="Rea M.C."/>
            <person name="O'Sullivan O."/>
            <person name="Ritari J."/>
            <person name="Douillard F.P."/>
            <person name="Paul Ross R."/>
            <person name="Yang R."/>
            <person name="Briner A.E."/>
            <person name="Felis G.E."/>
            <person name="de Vos W.M."/>
            <person name="Barrangou R."/>
            <person name="Klaenhammer T.R."/>
            <person name="Caufield P.W."/>
            <person name="Cui Y."/>
            <person name="Zhang H."/>
            <person name="O'Toole P.W."/>
        </authorList>
    </citation>
    <scope>NUCLEOTIDE SEQUENCE [LARGE SCALE GENOMIC DNA]</scope>
    <source>
        <strain evidence="10 11">DSM 15354</strain>
    </source>
</reference>
<feature type="domain" description="Peptidase M13 N-terminal" evidence="9">
    <location>
        <begin position="25"/>
        <end position="407"/>
    </location>
</feature>
<keyword evidence="4" id="KW-0479">Metal-binding</keyword>
<accession>A0A0R1RZN6</accession>
<comment type="similarity">
    <text evidence="2">Belongs to the peptidase M13 family.</text>
</comment>
<dbReference type="eggNOG" id="COG3590">
    <property type="taxonomic scope" value="Bacteria"/>
</dbReference>
<proteinExistence type="inferred from homology"/>
<keyword evidence="3" id="KW-0645">Protease</keyword>
<dbReference type="PANTHER" id="PTHR11733:SF167">
    <property type="entry name" value="FI17812P1-RELATED"/>
    <property type="match status" value="1"/>
</dbReference>
<dbReference type="InterPro" id="IPR042089">
    <property type="entry name" value="Peptidase_M13_dom_2"/>
</dbReference>
<dbReference type="PROSITE" id="PS51885">
    <property type="entry name" value="NEPRILYSIN"/>
    <property type="match status" value="1"/>
</dbReference>
<dbReference type="EMBL" id="AZFB01000010">
    <property type="protein sequence ID" value="KRL62375.1"/>
    <property type="molecule type" value="Genomic_DNA"/>
</dbReference>
<dbReference type="Pfam" id="PF05649">
    <property type="entry name" value="Peptidase_M13_N"/>
    <property type="match status" value="1"/>
</dbReference>
<dbReference type="STRING" id="1122152.GCA_000425905_00041"/>
<keyword evidence="5" id="KW-0378">Hydrolase</keyword>
<dbReference type="Pfam" id="PF01431">
    <property type="entry name" value="Peptidase_M13"/>
    <property type="match status" value="1"/>
</dbReference>
<evidence type="ECO:0000256" key="2">
    <source>
        <dbReference type="ARBA" id="ARBA00007357"/>
    </source>
</evidence>
<dbReference type="PATRIC" id="fig|1122152.4.peg.324"/>
<dbReference type="CDD" id="cd08662">
    <property type="entry name" value="M13"/>
    <property type="match status" value="1"/>
</dbReference>
<dbReference type="InterPro" id="IPR008753">
    <property type="entry name" value="Peptidase_M13_N"/>
</dbReference>
<dbReference type="PANTHER" id="PTHR11733">
    <property type="entry name" value="ZINC METALLOPROTEASE FAMILY M13 NEPRILYSIN-RELATED"/>
    <property type="match status" value="1"/>
</dbReference>
<sequence>MIMRRFMQVRGGAGDLTKADVNASPKDNLYLAVNSTWQKDAVIPEDRTEIGVNTEIDMRIEKRMKDDLEALIAGKEDVNSVPNLAKAVAFYQVALNLDKRNADKTLPIQKDLHELLDLKNFSAFNTLASKNLTQILNSAVILPFAFEVDTDMKDTQKHALYFAGPGTFLPDTTSYKSPDAEKLLDILAKQTEKILEMAGVSKEEAKNLVKDGLAFDQKLAQVVKSTEEWSDYPACYNPLALDEFLSKFKSFTIKTYLENLLEKLPERVIVMEPRYLDKIEALFNPDNFAQIKGWMVMKFINNSARFLSQEMREASFPFSQAISGMAELPSVQRQAYYLTNGFFDEVLGVFYGQKYLGKAAKADITQMIKQMIKVYEDRIQNNTWLSQATKDKAIVKLNALVLKIGYPEKLEAIYDELAVDPELSLYENEKKCTLIKAKYQLAKLFKPVNRNTWLMPGNMNNACYDPQRNDITFPAGILQAPFYDLKQSRSANYGGIGATIAHEISHAFDNNGAKFDELGNLTNWWTKQDFDEFEKRTQAAVDLYDGVQYGPSKLNGRQIVAENIADLGGLTCAIQANKLENGNMKELFENYARSWAQLQRPAAIKTEVSVDVHAPQPTRVNLPVQCQPEFYETYQVSQNNGMWLDPDKRVEIW</sequence>
<dbReference type="Proteomes" id="UP000051931">
    <property type="component" value="Unassembled WGS sequence"/>
</dbReference>
<protein>
    <submittedName>
        <fullName evidence="10">Neutral endopeptidase</fullName>
    </submittedName>
</protein>
<dbReference type="PRINTS" id="PR00786">
    <property type="entry name" value="NEPRILYSIN"/>
</dbReference>
<dbReference type="Gene3D" id="3.40.390.10">
    <property type="entry name" value="Collagenase (Catalytic Domain)"/>
    <property type="match status" value="1"/>
</dbReference>
<evidence type="ECO:0000256" key="5">
    <source>
        <dbReference type="ARBA" id="ARBA00022801"/>
    </source>
</evidence>
<dbReference type="InterPro" id="IPR024079">
    <property type="entry name" value="MetalloPept_cat_dom_sf"/>
</dbReference>
<comment type="caution">
    <text evidence="10">The sequence shown here is derived from an EMBL/GenBank/DDBJ whole genome shotgun (WGS) entry which is preliminary data.</text>
</comment>
<evidence type="ECO:0000259" key="8">
    <source>
        <dbReference type="Pfam" id="PF01431"/>
    </source>
</evidence>
<dbReference type="GO" id="GO:0046872">
    <property type="term" value="F:metal ion binding"/>
    <property type="evidence" value="ECO:0007669"/>
    <property type="project" value="UniProtKB-KW"/>
</dbReference>
<evidence type="ECO:0000313" key="10">
    <source>
        <dbReference type="EMBL" id="KRL62375.1"/>
    </source>
</evidence>
<evidence type="ECO:0000256" key="7">
    <source>
        <dbReference type="ARBA" id="ARBA00023049"/>
    </source>
</evidence>
<dbReference type="Gene3D" id="1.10.1380.10">
    <property type="entry name" value="Neutral endopeptidase , domain2"/>
    <property type="match status" value="1"/>
</dbReference>
<dbReference type="InterPro" id="IPR000718">
    <property type="entry name" value="Peptidase_M13"/>
</dbReference>
<dbReference type="GO" id="GO:0005886">
    <property type="term" value="C:plasma membrane"/>
    <property type="evidence" value="ECO:0007669"/>
    <property type="project" value="TreeGrafter"/>
</dbReference>
<dbReference type="AlphaFoldDB" id="A0A0R1RZN6"/>
<dbReference type="GO" id="GO:0016485">
    <property type="term" value="P:protein processing"/>
    <property type="evidence" value="ECO:0007669"/>
    <property type="project" value="TreeGrafter"/>
</dbReference>
<gene>
    <name evidence="10" type="ORF">FC23_GL000319</name>
</gene>
<dbReference type="SUPFAM" id="SSF55486">
    <property type="entry name" value="Metalloproteases ('zincins'), catalytic domain"/>
    <property type="match status" value="1"/>
</dbReference>
<keyword evidence="11" id="KW-1185">Reference proteome</keyword>